<gene>
    <name evidence="3" type="ORF">GGR37_003658</name>
</gene>
<dbReference type="PANTHER" id="PTHR48081">
    <property type="entry name" value="AB HYDROLASE SUPERFAMILY PROTEIN C4A8.06C"/>
    <property type="match status" value="1"/>
</dbReference>
<evidence type="ECO:0000256" key="1">
    <source>
        <dbReference type="ARBA" id="ARBA00022801"/>
    </source>
</evidence>
<reference evidence="3 4" key="1">
    <citation type="submission" date="2020-08" db="EMBL/GenBank/DDBJ databases">
        <title>Genomic Encyclopedia of Type Strains, Phase IV (KMG-IV): sequencing the most valuable type-strain genomes for metagenomic binning, comparative biology and taxonomic classification.</title>
        <authorList>
            <person name="Goeker M."/>
        </authorList>
    </citation>
    <scope>NUCLEOTIDE SEQUENCE [LARGE SCALE GENOMIC DNA]</scope>
    <source>
        <strain evidence="3 4">DSM 17507</strain>
    </source>
</reference>
<protein>
    <submittedName>
        <fullName evidence="3">Acetyl esterase/lipase</fullName>
    </submittedName>
</protein>
<dbReference type="RefSeq" id="WP_144907377.1">
    <property type="nucleotide sequence ID" value="NZ_JACHOA010000008.1"/>
</dbReference>
<dbReference type="OrthoDB" id="9771666at2"/>
<evidence type="ECO:0000313" key="4">
    <source>
        <dbReference type="Proteomes" id="UP000538566"/>
    </source>
</evidence>
<dbReference type="EMBL" id="JACHOA010000008">
    <property type="protein sequence ID" value="MBB4615362.1"/>
    <property type="molecule type" value="Genomic_DNA"/>
</dbReference>
<dbReference type="InterPro" id="IPR049492">
    <property type="entry name" value="BD-FAE-like_dom"/>
</dbReference>
<dbReference type="Gene3D" id="3.40.50.1820">
    <property type="entry name" value="alpha/beta hydrolase"/>
    <property type="match status" value="1"/>
</dbReference>
<keyword evidence="4" id="KW-1185">Reference proteome</keyword>
<evidence type="ECO:0000313" key="3">
    <source>
        <dbReference type="EMBL" id="MBB4615362.1"/>
    </source>
</evidence>
<evidence type="ECO:0000259" key="2">
    <source>
        <dbReference type="Pfam" id="PF20434"/>
    </source>
</evidence>
<dbReference type="InterPro" id="IPR029058">
    <property type="entry name" value="AB_hydrolase_fold"/>
</dbReference>
<sequence>MTRGAIAAMRNTLGPQVVEQVRALFDGGQRELAARVPVLAADCAYGPHERHRLDLYRTSEAPGLPVVLFVHGGGFRLGDKGGAASEGGSWQNAAFARTMAEAGFLGAAMNYRLLPQARWPEGGEDVVLAVEWLRANVAAHGGDPARIVVAGTSAGAVHIASALKLRPDLALAGAVLLSGLYGYTPLDERDEPYYGPNADYPERMPREAVASTAIPLFVACAQYDPPRFQSEFLGLMAERLERHGAMPVGMIVPGHNHYSLAMHVGTSDRRLADEIVDFVSSC</sequence>
<organism evidence="3 4">
    <name type="scientific">Novosphingobium taihuense</name>
    <dbReference type="NCBI Taxonomy" id="260085"/>
    <lineage>
        <taxon>Bacteria</taxon>
        <taxon>Pseudomonadati</taxon>
        <taxon>Pseudomonadota</taxon>
        <taxon>Alphaproteobacteria</taxon>
        <taxon>Sphingomonadales</taxon>
        <taxon>Sphingomonadaceae</taxon>
        <taxon>Novosphingobium</taxon>
    </lineage>
</organism>
<dbReference type="AlphaFoldDB" id="A0A7W7EVE0"/>
<accession>A0A7W7EVE0</accession>
<dbReference type="SUPFAM" id="SSF53474">
    <property type="entry name" value="alpha/beta-Hydrolases"/>
    <property type="match status" value="1"/>
</dbReference>
<dbReference type="InterPro" id="IPR050300">
    <property type="entry name" value="GDXG_lipolytic_enzyme"/>
</dbReference>
<name>A0A7W7EVE0_9SPHN</name>
<dbReference type="GO" id="GO:0016787">
    <property type="term" value="F:hydrolase activity"/>
    <property type="evidence" value="ECO:0007669"/>
    <property type="project" value="UniProtKB-KW"/>
</dbReference>
<proteinExistence type="predicted"/>
<feature type="domain" description="BD-FAE-like" evidence="2">
    <location>
        <begin position="53"/>
        <end position="161"/>
    </location>
</feature>
<dbReference type="PANTHER" id="PTHR48081:SF33">
    <property type="entry name" value="KYNURENINE FORMAMIDASE"/>
    <property type="match status" value="1"/>
</dbReference>
<dbReference type="Pfam" id="PF20434">
    <property type="entry name" value="BD-FAE"/>
    <property type="match status" value="1"/>
</dbReference>
<keyword evidence="1" id="KW-0378">Hydrolase</keyword>
<comment type="caution">
    <text evidence="3">The sequence shown here is derived from an EMBL/GenBank/DDBJ whole genome shotgun (WGS) entry which is preliminary data.</text>
</comment>
<dbReference type="Proteomes" id="UP000538566">
    <property type="component" value="Unassembled WGS sequence"/>
</dbReference>